<evidence type="ECO:0000313" key="3">
    <source>
        <dbReference type="EMBL" id="KAK7028794.1"/>
    </source>
</evidence>
<evidence type="ECO:0000256" key="1">
    <source>
        <dbReference type="SAM" id="MobiDB-lite"/>
    </source>
</evidence>
<name>A0AAN8ZYR2_HALRR</name>
<feature type="domain" description="GRHL1/CP2 C-terminal" evidence="2">
    <location>
        <begin position="6"/>
        <end position="83"/>
    </location>
</feature>
<dbReference type="PANTHER" id="PTHR11037:SF21">
    <property type="entry name" value="GEMINI, ISOFORM C"/>
    <property type="match status" value="1"/>
</dbReference>
<proteinExistence type="predicted"/>
<dbReference type="InterPro" id="IPR057520">
    <property type="entry name" value="GRHL1/CP2_C"/>
</dbReference>
<dbReference type="PANTHER" id="PTHR11037">
    <property type="entry name" value="TRANSCRIPTION FACTOR CP2"/>
    <property type="match status" value="1"/>
</dbReference>
<feature type="compositionally biased region" description="Basic and acidic residues" evidence="1">
    <location>
        <begin position="120"/>
        <end position="133"/>
    </location>
</feature>
<dbReference type="EMBL" id="JAXCGZ010022650">
    <property type="protein sequence ID" value="KAK7028794.1"/>
    <property type="molecule type" value="Genomic_DNA"/>
</dbReference>
<dbReference type="GO" id="GO:0005634">
    <property type="term" value="C:nucleus"/>
    <property type="evidence" value="ECO:0007669"/>
    <property type="project" value="TreeGrafter"/>
</dbReference>
<feature type="compositionally biased region" description="Basic and acidic residues" evidence="1">
    <location>
        <begin position="79"/>
        <end position="91"/>
    </location>
</feature>
<sequence>QSFGLRIYLQVDKERYFRPIYLEHLTLEHFVHKIEQLLEVPSHSIEKIALQHVSGMPILFTEEVIRNLRDETTFSLEVEREKAEKTKRVEDPEGEEGEEEEKEEEEEEDSGRAFQMERNTYPEERDRTRILVK</sequence>
<dbReference type="Proteomes" id="UP001381693">
    <property type="component" value="Unassembled WGS sequence"/>
</dbReference>
<comment type="caution">
    <text evidence="3">The sequence shown here is derived from an EMBL/GenBank/DDBJ whole genome shotgun (WGS) entry which is preliminary data.</text>
</comment>
<feature type="non-terminal residue" evidence="3">
    <location>
        <position position="133"/>
    </location>
</feature>
<reference evidence="3 4" key="1">
    <citation type="submission" date="2023-11" db="EMBL/GenBank/DDBJ databases">
        <title>Halocaridina rubra genome assembly.</title>
        <authorList>
            <person name="Smith C."/>
        </authorList>
    </citation>
    <scope>NUCLEOTIDE SEQUENCE [LARGE SCALE GENOMIC DNA]</scope>
    <source>
        <strain evidence="3">EP-1</strain>
        <tissue evidence="3">Whole</tissue>
    </source>
</reference>
<organism evidence="3 4">
    <name type="scientific">Halocaridina rubra</name>
    <name type="common">Hawaiian red shrimp</name>
    <dbReference type="NCBI Taxonomy" id="373956"/>
    <lineage>
        <taxon>Eukaryota</taxon>
        <taxon>Metazoa</taxon>
        <taxon>Ecdysozoa</taxon>
        <taxon>Arthropoda</taxon>
        <taxon>Crustacea</taxon>
        <taxon>Multicrustacea</taxon>
        <taxon>Malacostraca</taxon>
        <taxon>Eumalacostraca</taxon>
        <taxon>Eucarida</taxon>
        <taxon>Decapoda</taxon>
        <taxon>Pleocyemata</taxon>
        <taxon>Caridea</taxon>
        <taxon>Atyoidea</taxon>
        <taxon>Atyidae</taxon>
        <taxon>Halocaridina</taxon>
    </lineage>
</organism>
<accession>A0AAN8ZYR2</accession>
<gene>
    <name evidence="3" type="ORF">SK128_010369</name>
</gene>
<dbReference type="GO" id="GO:0001228">
    <property type="term" value="F:DNA-binding transcription activator activity, RNA polymerase II-specific"/>
    <property type="evidence" value="ECO:0007669"/>
    <property type="project" value="TreeGrafter"/>
</dbReference>
<dbReference type="InterPro" id="IPR040167">
    <property type="entry name" value="TF_CP2-like"/>
</dbReference>
<dbReference type="Pfam" id="PF25416">
    <property type="entry name" value="GRHL1_C"/>
    <property type="match status" value="1"/>
</dbReference>
<keyword evidence="4" id="KW-1185">Reference proteome</keyword>
<feature type="compositionally biased region" description="Acidic residues" evidence="1">
    <location>
        <begin position="92"/>
        <end position="109"/>
    </location>
</feature>
<feature type="non-terminal residue" evidence="3">
    <location>
        <position position="1"/>
    </location>
</feature>
<dbReference type="AlphaFoldDB" id="A0AAN8ZYR2"/>
<protein>
    <recommendedName>
        <fullName evidence="2">GRHL1/CP2 C-terminal domain-containing protein</fullName>
    </recommendedName>
</protein>
<evidence type="ECO:0000259" key="2">
    <source>
        <dbReference type="Pfam" id="PF25416"/>
    </source>
</evidence>
<evidence type="ECO:0000313" key="4">
    <source>
        <dbReference type="Proteomes" id="UP001381693"/>
    </source>
</evidence>
<feature type="region of interest" description="Disordered" evidence="1">
    <location>
        <begin position="79"/>
        <end position="133"/>
    </location>
</feature>
<dbReference type="GO" id="GO:0000978">
    <property type="term" value="F:RNA polymerase II cis-regulatory region sequence-specific DNA binding"/>
    <property type="evidence" value="ECO:0007669"/>
    <property type="project" value="TreeGrafter"/>
</dbReference>